<sequence>MVLDELLKRKDLKPKEKTEVMADAIISGELAIIDIINVASTAKDPAKATCMEAFEYATNKKPVIANMELFRFAQNNLCAKAPRLKWESAKVIGNIAHLYSEHLEEAIASLLENTKDDGTVVRWSAAYALTQIFDLPNYSNDDFRTTLQDICEFEEKNSIKKIYLKVLKR</sequence>
<evidence type="ECO:0000313" key="2">
    <source>
        <dbReference type="Proteomes" id="UP000275368"/>
    </source>
</evidence>
<dbReference type="AlphaFoldDB" id="A0A3G9IIU2"/>
<evidence type="ECO:0000313" key="1">
    <source>
        <dbReference type="EMBL" id="BBH18907.1"/>
    </source>
</evidence>
<name>A0A3G9IIU2_9BACL</name>
<keyword evidence="2" id="KW-1185">Reference proteome</keyword>
<protein>
    <submittedName>
        <fullName evidence="1">Uncharacterized protein</fullName>
    </submittedName>
</protein>
<proteinExistence type="predicted"/>
<dbReference type="RefSeq" id="WP_125653339.1">
    <property type="nucleotide sequence ID" value="NZ_AP019308.1"/>
</dbReference>
<dbReference type="Gene3D" id="1.25.10.10">
    <property type="entry name" value="Leucine-rich Repeat Variant"/>
    <property type="match status" value="1"/>
</dbReference>
<dbReference type="EMBL" id="AP019308">
    <property type="protein sequence ID" value="BBH18907.1"/>
    <property type="molecule type" value="Genomic_DNA"/>
</dbReference>
<gene>
    <name evidence="1" type="ORF">Back11_02520</name>
</gene>
<dbReference type="InterPro" id="IPR016024">
    <property type="entry name" value="ARM-type_fold"/>
</dbReference>
<dbReference type="OrthoDB" id="2083221at2"/>
<accession>A0A3G9IIU2</accession>
<organism evidence="1 2">
    <name type="scientific">Paenibacillus baekrokdamisoli</name>
    <dbReference type="NCBI Taxonomy" id="1712516"/>
    <lineage>
        <taxon>Bacteria</taxon>
        <taxon>Bacillati</taxon>
        <taxon>Bacillota</taxon>
        <taxon>Bacilli</taxon>
        <taxon>Bacillales</taxon>
        <taxon>Paenibacillaceae</taxon>
        <taxon>Paenibacillus</taxon>
    </lineage>
</organism>
<dbReference type="KEGG" id="pbk:Back11_02520"/>
<dbReference type="InterPro" id="IPR011989">
    <property type="entry name" value="ARM-like"/>
</dbReference>
<reference evidence="1 2" key="1">
    <citation type="submission" date="2018-11" db="EMBL/GenBank/DDBJ databases">
        <title>Complete genome sequence of Paenibacillus baekrokdamisoli strain KCTC 33723.</title>
        <authorList>
            <person name="Kang S.W."/>
            <person name="Lee K.C."/>
            <person name="Kim K.K."/>
            <person name="Kim J.S."/>
            <person name="Kim D.S."/>
            <person name="Ko S.H."/>
            <person name="Yang S.H."/>
            <person name="Lee J.S."/>
        </authorList>
    </citation>
    <scope>NUCLEOTIDE SEQUENCE [LARGE SCALE GENOMIC DNA]</scope>
    <source>
        <strain evidence="1 2">KCTC 33723</strain>
    </source>
</reference>
<dbReference type="Proteomes" id="UP000275368">
    <property type="component" value="Chromosome"/>
</dbReference>
<dbReference type="SUPFAM" id="SSF48371">
    <property type="entry name" value="ARM repeat"/>
    <property type="match status" value="1"/>
</dbReference>